<dbReference type="OrthoDB" id="9796178at2"/>
<feature type="transmembrane region" description="Helical" evidence="14">
    <location>
        <begin position="42"/>
        <end position="70"/>
    </location>
</feature>
<dbReference type="eggNOG" id="COG3037">
    <property type="taxonomic scope" value="Bacteria"/>
</dbReference>
<accession>B5Y6K3</accession>
<name>B5Y6K3_COPPD</name>
<evidence type="ECO:0000256" key="7">
    <source>
        <dbReference type="ARBA" id="ARBA00022692"/>
    </source>
</evidence>
<evidence type="ECO:0000313" key="16">
    <source>
        <dbReference type="Proteomes" id="UP000001732"/>
    </source>
</evidence>
<evidence type="ECO:0000256" key="5">
    <source>
        <dbReference type="ARBA" id="ARBA00022597"/>
    </source>
</evidence>
<sequence length="425" mass="45484">MAAFINFLVNNIFNQVPILIGIVAMIGLILQIKPVEEVISGTIKAVVGILIMLAGTDLFTAGLSSFQTIVSSAFGITAPVAANTLDNFTANFGSIAVSIMALGFLIHLILVRLFNTGFVYLTGHLMWWISLVITASFLEVFPTMNQGWLIVVGAILIALYWTLQPRIIHKYMKKVTKSDDVGYGHTSSSVAYLAASLGGYIGKPEESTENIKIPQRLSFMNDITVGTAFIIGIILLIAVFFADRAVVVELAGNLNFVVWAILQGLRFAAGITILLYGVRLFLGEIVPAFRGISQKLIPGARPALDVPVVFPYAPTAVLVGFISSTIVFLILMVIFGVTGYATIVPSMIMLFFPGAGAAIFGNATGGWKGAVLGGAVNGLFLAFGQAITWPMLSNTAPELAVLADPDWYIITWIIVGISSLIKSLM</sequence>
<feature type="transmembrane region" description="Helical" evidence="14">
    <location>
        <begin position="340"/>
        <end position="360"/>
    </location>
</feature>
<dbReference type="STRING" id="309798.COPRO5265_0028"/>
<feature type="transmembrane region" description="Helical" evidence="14">
    <location>
        <begin position="254"/>
        <end position="282"/>
    </location>
</feature>
<evidence type="ECO:0000256" key="9">
    <source>
        <dbReference type="ARBA" id="ARBA00023136"/>
    </source>
</evidence>
<proteinExistence type="inferred from homology"/>
<evidence type="ECO:0000256" key="6">
    <source>
        <dbReference type="ARBA" id="ARBA00022683"/>
    </source>
</evidence>
<dbReference type="Pfam" id="PF03611">
    <property type="entry name" value="EIIC-GAT"/>
    <property type="match status" value="1"/>
</dbReference>
<feature type="transmembrane region" description="Helical" evidence="14">
    <location>
        <begin position="90"/>
        <end position="111"/>
    </location>
</feature>
<feature type="transmembrane region" description="Helical" evidence="14">
    <location>
        <begin position="118"/>
        <end position="138"/>
    </location>
</feature>
<dbReference type="AlphaFoldDB" id="B5Y6K3"/>
<dbReference type="EMBL" id="CP001145">
    <property type="protein sequence ID" value="ACI18185.1"/>
    <property type="molecule type" value="Genomic_DNA"/>
</dbReference>
<comment type="subcellular location">
    <subcellularLocation>
        <location evidence="1">Cell membrane</location>
        <topology evidence="1">Multi-pass membrane protein</topology>
    </subcellularLocation>
</comment>
<dbReference type="InterPro" id="IPR051562">
    <property type="entry name" value="Ascorbate-PTS_EIIC"/>
</dbReference>
<feature type="transmembrane region" description="Helical" evidence="14">
    <location>
        <begin position="223"/>
        <end position="242"/>
    </location>
</feature>
<evidence type="ECO:0000256" key="10">
    <source>
        <dbReference type="ARBA" id="ARBA00037387"/>
    </source>
</evidence>
<feature type="transmembrane region" description="Helical" evidence="14">
    <location>
        <begin position="407"/>
        <end position="424"/>
    </location>
</feature>
<evidence type="ECO:0000256" key="11">
    <source>
        <dbReference type="ARBA" id="ARBA00038218"/>
    </source>
</evidence>
<gene>
    <name evidence="15" type="ordered locus">COPRO5265_0028</name>
</gene>
<dbReference type="PANTHER" id="PTHR33843:SF4">
    <property type="entry name" value="ASCORBATE-SPECIFIC PTS SYSTEM EIIC COMPONENT"/>
    <property type="match status" value="1"/>
</dbReference>
<feature type="transmembrane region" description="Helical" evidence="14">
    <location>
        <begin position="303"/>
        <end position="334"/>
    </location>
</feature>
<comment type="similarity">
    <text evidence="11">Belongs to the UlaA family.</text>
</comment>
<keyword evidence="7 14" id="KW-0812">Transmembrane</keyword>
<dbReference type="HOGENOM" id="CLU_031784_0_1_9"/>
<organism evidence="15 16">
    <name type="scientific">Coprothermobacter proteolyticus (strain ATCC 35245 / DSM 5265 / OCM 4 / BT)</name>
    <dbReference type="NCBI Taxonomy" id="309798"/>
    <lineage>
        <taxon>Bacteria</taxon>
        <taxon>Pseudomonadati</taxon>
        <taxon>Coprothermobacterota</taxon>
        <taxon>Coprothermobacteria</taxon>
        <taxon>Coprothermobacterales</taxon>
        <taxon>Coprothermobacteraceae</taxon>
        <taxon>Coprothermobacter</taxon>
    </lineage>
</organism>
<dbReference type="KEGG" id="cpo:COPRO5265_0028"/>
<keyword evidence="5" id="KW-0762">Sugar transport</keyword>
<dbReference type="RefSeq" id="WP_012544835.1">
    <property type="nucleotide sequence ID" value="NC_011295.1"/>
</dbReference>
<dbReference type="PANTHER" id="PTHR33843">
    <property type="entry name" value="ASCORBATE-SPECIFIC PTS SYSTEM EIIC COMPONENT"/>
    <property type="match status" value="1"/>
</dbReference>
<keyword evidence="9 14" id="KW-0472">Membrane</keyword>
<evidence type="ECO:0000256" key="4">
    <source>
        <dbReference type="ARBA" id="ARBA00022475"/>
    </source>
</evidence>
<evidence type="ECO:0000313" key="15">
    <source>
        <dbReference type="EMBL" id="ACI18185.1"/>
    </source>
</evidence>
<keyword evidence="3" id="KW-0813">Transport</keyword>
<reference evidence="16" key="1">
    <citation type="submission" date="2008-08" db="EMBL/GenBank/DDBJ databases">
        <title>The complete genome sequence of Coprothermobacter proteolyticus strain ATCC 5245 / DSM 5265 / BT.</title>
        <authorList>
            <person name="Dodson R.J."/>
            <person name="Durkin A.S."/>
            <person name="Wu M."/>
            <person name="Eisen J."/>
            <person name="Sutton G."/>
        </authorList>
    </citation>
    <scope>NUCLEOTIDE SEQUENCE [LARGE SCALE GENOMIC DNA]</scope>
    <source>
        <strain evidence="16">ATCC 35245 / DSM 5265 / OCM 4 / BT</strain>
    </source>
</reference>
<evidence type="ECO:0000256" key="13">
    <source>
        <dbReference type="ARBA" id="ARBA00042859"/>
    </source>
</evidence>
<reference evidence="15 16" key="2">
    <citation type="journal article" date="2014" name="Genome Announc.">
        <title>Complete Genome Sequence of Coprothermobacter proteolyticus DSM 5265.</title>
        <authorList>
            <person name="Alexiev A."/>
            <person name="Coil D.A."/>
            <person name="Badger J.H."/>
            <person name="Enticknap J."/>
            <person name="Ward N."/>
            <person name="Robb F.T."/>
            <person name="Eisen J.A."/>
        </authorList>
    </citation>
    <scope>NUCLEOTIDE SEQUENCE [LARGE SCALE GENOMIC DNA]</scope>
    <source>
        <strain evidence="16">ATCC 35245 / DSM 5265 / OCM 4 / BT</strain>
    </source>
</reference>
<comment type="subunit">
    <text evidence="2">Homodimer.</text>
</comment>
<comment type="function">
    <text evidence="10">The phosphoenolpyruvate-dependent sugar phosphotransferase system (sugar PTS), a major carbohydrate active transport system, catalyzes the phosphorylation of incoming sugar substrates concomitantly with their translocation across the cell membrane. The enzyme II UlaABC PTS system is involved in ascorbate transport.</text>
</comment>
<keyword evidence="6" id="KW-0598">Phosphotransferase system</keyword>
<dbReference type="GO" id="GO:0009401">
    <property type="term" value="P:phosphoenolpyruvate-dependent sugar phosphotransferase system"/>
    <property type="evidence" value="ECO:0007669"/>
    <property type="project" value="UniProtKB-KW"/>
</dbReference>
<keyword evidence="4" id="KW-1003">Cell membrane</keyword>
<feature type="transmembrane region" description="Helical" evidence="14">
    <location>
        <begin position="144"/>
        <end position="163"/>
    </location>
</feature>
<dbReference type="Proteomes" id="UP000001732">
    <property type="component" value="Chromosome"/>
</dbReference>
<dbReference type="InterPro" id="IPR004703">
    <property type="entry name" value="PTS_sugar-sp_permease"/>
</dbReference>
<evidence type="ECO:0000256" key="12">
    <source>
        <dbReference type="ARBA" id="ARBA00039702"/>
    </source>
</evidence>
<evidence type="ECO:0000256" key="2">
    <source>
        <dbReference type="ARBA" id="ARBA00011738"/>
    </source>
</evidence>
<keyword evidence="16" id="KW-1185">Reference proteome</keyword>
<protein>
    <recommendedName>
        <fullName evidence="12">Ascorbate-specific PTS system EIIC component</fullName>
    </recommendedName>
    <alternativeName>
        <fullName evidence="13">Ascorbate-specific permease IIC component UlaA</fullName>
    </alternativeName>
</protein>
<feature type="transmembrane region" description="Helical" evidence="14">
    <location>
        <begin position="367"/>
        <end position="387"/>
    </location>
</feature>
<keyword evidence="8 14" id="KW-1133">Transmembrane helix</keyword>
<evidence type="ECO:0000256" key="14">
    <source>
        <dbReference type="SAM" id="Phobius"/>
    </source>
</evidence>
<evidence type="ECO:0000256" key="3">
    <source>
        <dbReference type="ARBA" id="ARBA00022448"/>
    </source>
</evidence>
<dbReference type="NCBIfam" id="NF006920">
    <property type="entry name" value="PRK09410.1-2"/>
    <property type="match status" value="1"/>
</dbReference>
<dbReference type="GO" id="GO:0005886">
    <property type="term" value="C:plasma membrane"/>
    <property type="evidence" value="ECO:0007669"/>
    <property type="project" value="UniProtKB-SubCell"/>
</dbReference>
<feature type="transmembrane region" description="Helical" evidence="14">
    <location>
        <begin position="12"/>
        <end position="30"/>
    </location>
</feature>
<evidence type="ECO:0000256" key="1">
    <source>
        <dbReference type="ARBA" id="ARBA00004651"/>
    </source>
</evidence>
<evidence type="ECO:0000256" key="8">
    <source>
        <dbReference type="ARBA" id="ARBA00022989"/>
    </source>
</evidence>